<dbReference type="Proteomes" id="UP001626550">
    <property type="component" value="Unassembled WGS sequence"/>
</dbReference>
<evidence type="ECO:0000313" key="1">
    <source>
        <dbReference type="EMBL" id="KAL3311616.1"/>
    </source>
</evidence>
<dbReference type="InterPro" id="IPR047501">
    <property type="entry name" value="DD_CATIP"/>
</dbReference>
<dbReference type="EMBL" id="JBJKFK010002109">
    <property type="protein sequence ID" value="KAL3311616.1"/>
    <property type="molecule type" value="Genomic_DNA"/>
</dbReference>
<name>A0ABD2Q0H4_9PLAT</name>
<dbReference type="PANTHER" id="PTHR15505">
    <property type="entry name" value="RIIA DOMAIN-CONTAINING PROTEIN 1"/>
    <property type="match status" value="1"/>
</dbReference>
<comment type="caution">
    <text evidence="1">The sequence shown here is derived from an EMBL/GenBank/DDBJ whole genome shotgun (WGS) entry which is preliminary data.</text>
</comment>
<evidence type="ECO:0008006" key="3">
    <source>
        <dbReference type="Google" id="ProtNLM"/>
    </source>
</evidence>
<organism evidence="1 2">
    <name type="scientific">Cichlidogyrus casuarinus</name>
    <dbReference type="NCBI Taxonomy" id="1844966"/>
    <lineage>
        <taxon>Eukaryota</taxon>
        <taxon>Metazoa</taxon>
        <taxon>Spiralia</taxon>
        <taxon>Lophotrochozoa</taxon>
        <taxon>Platyhelminthes</taxon>
        <taxon>Monogenea</taxon>
        <taxon>Monopisthocotylea</taxon>
        <taxon>Dactylogyridea</taxon>
        <taxon>Ancyrocephalidae</taxon>
        <taxon>Cichlidogyrus</taxon>
    </lineage>
</organism>
<dbReference type="PANTHER" id="PTHR15505:SF4">
    <property type="entry name" value="RIIA DOMAIN-CONTAINING PROTEIN 1"/>
    <property type="match status" value="1"/>
</dbReference>
<protein>
    <recommendedName>
        <fullName evidence="3">Ciliogenesis-associated TTC17-interacting protein</fullName>
    </recommendedName>
</protein>
<dbReference type="AlphaFoldDB" id="A0ABD2Q0H4"/>
<accession>A0ABD2Q0H4</accession>
<keyword evidence="2" id="KW-1185">Reference proteome</keyword>
<gene>
    <name evidence="1" type="ORF">Ciccas_009803</name>
</gene>
<sequence length="244" mass="28002">MIGIENKSQETKILLENTGEGRYDLFDEISSNKLLSFESNNLVTPATAILLRRAMSIAKPDQEIMTDVVMMNGDFAKMVFRIREIEEEEVFGERKETIKIQGSKVARQLEELNDSVIWNSIHLNNGAQLFRSQVGAEFKYIAPEMPNVPDPDVYLSSDIQAEVTRLNWRKDPQLLDIYDNVKNDYKSSFHLYLREHPEISQLTSDFMQALLFNQPDDVLKFAAQFFGLFSKTVIVPGEVENTKI</sequence>
<evidence type="ECO:0000313" key="2">
    <source>
        <dbReference type="Proteomes" id="UP001626550"/>
    </source>
</evidence>
<reference evidence="1 2" key="1">
    <citation type="submission" date="2024-11" db="EMBL/GenBank/DDBJ databases">
        <title>Adaptive evolution of stress response genes in parasites aligns with host niche diversity.</title>
        <authorList>
            <person name="Hahn C."/>
            <person name="Resl P."/>
        </authorList>
    </citation>
    <scope>NUCLEOTIDE SEQUENCE [LARGE SCALE GENOMIC DNA]</scope>
    <source>
        <strain evidence="1">EGGRZ-B1_66</strain>
        <tissue evidence="1">Body</tissue>
    </source>
</reference>
<proteinExistence type="predicted"/>
<dbReference type="SUPFAM" id="SSF47391">
    <property type="entry name" value="Dimerization-anchoring domain of cAMP-dependent PK regulatory subunit"/>
    <property type="match status" value="1"/>
</dbReference>
<dbReference type="CDD" id="cd22973">
    <property type="entry name" value="DD_CATIP"/>
    <property type="match status" value="1"/>
</dbReference>